<dbReference type="EMBL" id="KN839207">
    <property type="protein sequence ID" value="KIJ90361.1"/>
    <property type="molecule type" value="Genomic_DNA"/>
</dbReference>
<dbReference type="SUPFAM" id="SSF56524">
    <property type="entry name" value="Oxidoreductase molybdopterin-binding domain"/>
    <property type="match status" value="1"/>
</dbReference>
<dbReference type="GO" id="GO:0030151">
    <property type="term" value="F:molybdenum ion binding"/>
    <property type="evidence" value="ECO:0007669"/>
    <property type="project" value="InterPro"/>
</dbReference>
<comment type="cofactor">
    <cofactor evidence="1">
        <name>Mo-molybdopterin</name>
        <dbReference type="ChEBI" id="CHEBI:71302"/>
    </cofactor>
</comment>
<dbReference type="OrthoDB" id="10051395at2759"/>
<dbReference type="PRINTS" id="PR00407">
    <property type="entry name" value="EUMOPTERIN"/>
</dbReference>
<evidence type="ECO:0000259" key="5">
    <source>
        <dbReference type="Pfam" id="PF00174"/>
    </source>
</evidence>
<accession>A0A0C9WY99</accession>
<keyword evidence="4" id="KW-0560">Oxidoreductase</keyword>
<dbReference type="Pfam" id="PF00174">
    <property type="entry name" value="Oxidored_molyb"/>
    <property type="match status" value="1"/>
</dbReference>
<dbReference type="PANTHER" id="PTHR19372">
    <property type="entry name" value="SULFITE REDUCTASE"/>
    <property type="match status" value="1"/>
</dbReference>
<dbReference type="InterPro" id="IPR005066">
    <property type="entry name" value="MoCF_OxRdtse_dimer"/>
</dbReference>
<name>A0A0C9WY99_9AGAR</name>
<keyword evidence="3" id="KW-0479">Metal-binding</keyword>
<dbReference type="FunFam" id="3.90.420.10:FF:000002">
    <property type="entry name" value="sulfite oxidase, mitochondrial"/>
    <property type="match status" value="1"/>
</dbReference>
<dbReference type="GO" id="GO:0005739">
    <property type="term" value="C:mitochondrion"/>
    <property type="evidence" value="ECO:0007669"/>
    <property type="project" value="TreeGrafter"/>
</dbReference>
<dbReference type="Pfam" id="PF03404">
    <property type="entry name" value="Mo-co_dimer"/>
    <property type="match status" value="1"/>
</dbReference>
<dbReference type="GO" id="GO:0006790">
    <property type="term" value="P:sulfur compound metabolic process"/>
    <property type="evidence" value="ECO:0007669"/>
    <property type="project" value="TreeGrafter"/>
</dbReference>
<proteinExistence type="predicted"/>
<dbReference type="AlphaFoldDB" id="A0A0C9WY99"/>
<dbReference type="InterPro" id="IPR000572">
    <property type="entry name" value="OxRdtase_Mopterin-bd_dom"/>
</dbReference>
<gene>
    <name evidence="7" type="ORF">K443DRAFT_686816</name>
</gene>
<organism evidence="7 8">
    <name type="scientific">Laccaria amethystina LaAM-08-1</name>
    <dbReference type="NCBI Taxonomy" id="1095629"/>
    <lineage>
        <taxon>Eukaryota</taxon>
        <taxon>Fungi</taxon>
        <taxon>Dikarya</taxon>
        <taxon>Basidiomycota</taxon>
        <taxon>Agaricomycotina</taxon>
        <taxon>Agaricomycetes</taxon>
        <taxon>Agaricomycetidae</taxon>
        <taxon>Agaricales</taxon>
        <taxon>Agaricineae</taxon>
        <taxon>Hydnangiaceae</taxon>
        <taxon>Laccaria</taxon>
    </lineage>
</organism>
<evidence type="ECO:0000313" key="7">
    <source>
        <dbReference type="EMBL" id="KIJ90361.1"/>
    </source>
</evidence>
<dbReference type="GO" id="GO:0020037">
    <property type="term" value="F:heme binding"/>
    <property type="evidence" value="ECO:0007669"/>
    <property type="project" value="TreeGrafter"/>
</dbReference>
<protein>
    <submittedName>
        <fullName evidence="7">Unplaced genomic scaffold K443scaffold_672, whole genome shotgun sequence</fullName>
    </submittedName>
</protein>
<dbReference type="InterPro" id="IPR014756">
    <property type="entry name" value="Ig_E-set"/>
</dbReference>
<dbReference type="GO" id="GO:0008482">
    <property type="term" value="F:sulfite oxidase activity"/>
    <property type="evidence" value="ECO:0007669"/>
    <property type="project" value="TreeGrafter"/>
</dbReference>
<dbReference type="GO" id="GO:0043546">
    <property type="term" value="F:molybdopterin cofactor binding"/>
    <property type="evidence" value="ECO:0007669"/>
    <property type="project" value="TreeGrafter"/>
</dbReference>
<evidence type="ECO:0000256" key="3">
    <source>
        <dbReference type="ARBA" id="ARBA00022723"/>
    </source>
</evidence>
<dbReference type="SUPFAM" id="SSF81296">
    <property type="entry name" value="E set domains"/>
    <property type="match status" value="1"/>
</dbReference>
<evidence type="ECO:0000256" key="1">
    <source>
        <dbReference type="ARBA" id="ARBA00001924"/>
    </source>
</evidence>
<dbReference type="Proteomes" id="UP000054477">
    <property type="component" value="Unassembled WGS sequence"/>
</dbReference>
<sequence length="357" mass="39998">MDYSNEPLHSPLLDIQEKEPFNAEPSAAALVEFPLTPEDLVYCRNHGPVREFDDTYQVTVKTDKNEDIKFSVSQLITLFPKAQIVAVLQCAGLRRYEMGLVKPVHGVAWRDGVTANCKWGGVRLCDLLKYLGVQEARHVCFSSYATLCQPDDDYYGASIPWEKAIRDDEDVLIAYEMNDEPLSPDHGAPLRVVVPGYLGARWVKWVDTILISDEESPNYYQQRDYKILPPSVETKAAAKSLWSKYPSMTALSLNSVIAYVQRSSNSIFVKGYGIPGPTGNIKAVDLTTDSGATWHSSRIIYSEGKWSWTLWEAELFDVGESGTVHSRAIDVFGNVQPQEGLWNLRGVAFNGWGVGHW</sequence>
<keyword evidence="8" id="KW-1185">Reference proteome</keyword>
<feature type="domain" description="Moybdenum cofactor oxidoreductase dimerisation" evidence="6">
    <location>
        <begin position="260"/>
        <end position="352"/>
    </location>
</feature>
<reference evidence="8" key="2">
    <citation type="submission" date="2015-01" db="EMBL/GenBank/DDBJ databases">
        <title>Evolutionary Origins and Diversification of the Mycorrhizal Mutualists.</title>
        <authorList>
            <consortium name="DOE Joint Genome Institute"/>
            <consortium name="Mycorrhizal Genomics Consortium"/>
            <person name="Kohler A."/>
            <person name="Kuo A."/>
            <person name="Nagy L.G."/>
            <person name="Floudas D."/>
            <person name="Copeland A."/>
            <person name="Barry K.W."/>
            <person name="Cichocki N."/>
            <person name="Veneault-Fourrey C."/>
            <person name="LaButti K."/>
            <person name="Lindquist E.A."/>
            <person name="Lipzen A."/>
            <person name="Lundell T."/>
            <person name="Morin E."/>
            <person name="Murat C."/>
            <person name="Riley R."/>
            <person name="Ohm R."/>
            <person name="Sun H."/>
            <person name="Tunlid A."/>
            <person name="Henrissat B."/>
            <person name="Grigoriev I.V."/>
            <person name="Hibbett D.S."/>
            <person name="Martin F."/>
        </authorList>
    </citation>
    <scope>NUCLEOTIDE SEQUENCE [LARGE SCALE GENOMIC DNA]</scope>
    <source>
        <strain evidence="8">LaAM-08-1</strain>
    </source>
</reference>
<evidence type="ECO:0000313" key="8">
    <source>
        <dbReference type="Proteomes" id="UP000054477"/>
    </source>
</evidence>
<feature type="domain" description="Oxidoreductase molybdopterin-binding" evidence="5">
    <location>
        <begin position="46"/>
        <end position="220"/>
    </location>
</feature>
<dbReference type="InterPro" id="IPR036374">
    <property type="entry name" value="OxRdtase_Mopterin-bd_sf"/>
</dbReference>
<dbReference type="STRING" id="1095629.A0A0C9WY99"/>
<evidence type="ECO:0000256" key="4">
    <source>
        <dbReference type="ARBA" id="ARBA00023002"/>
    </source>
</evidence>
<dbReference type="HOGENOM" id="CLU_003827_5_2_1"/>
<dbReference type="InterPro" id="IPR008335">
    <property type="entry name" value="Mopterin_OxRdtase_euk"/>
</dbReference>
<dbReference type="Gene3D" id="2.60.40.650">
    <property type="match status" value="1"/>
</dbReference>
<evidence type="ECO:0000256" key="2">
    <source>
        <dbReference type="ARBA" id="ARBA00022505"/>
    </source>
</evidence>
<dbReference type="PANTHER" id="PTHR19372:SF7">
    <property type="entry name" value="SULFITE OXIDASE, MITOCHONDRIAL"/>
    <property type="match status" value="1"/>
</dbReference>
<dbReference type="Gene3D" id="3.90.420.10">
    <property type="entry name" value="Oxidoreductase, molybdopterin-binding domain"/>
    <property type="match status" value="1"/>
</dbReference>
<reference evidence="7 8" key="1">
    <citation type="submission" date="2014-04" db="EMBL/GenBank/DDBJ databases">
        <authorList>
            <consortium name="DOE Joint Genome Institute"/>
            <person name="Kuo A."/>
            <person name="Kohler A."/>
            <person name="Nagy L.G."/>
            <person name="Floudas D."/>
            <person name="Copeland A."/>
            <person name="Barry K.W."/>
            <person name="Cichocki N."/>
            <person name="Veneault-Fourrey C."/>
            <person name="LaButti K."/>
            <person name="Lindquist E.A."/>
            <person name="Lipzen A."/>
            <person name="Lundell T."/>
            <person name="Morin E."/>
            <person name="Murat C."/>
            <person name="Sun H."/>
            <person name="Tunlid A."/>
            <person name="Henrissat B."/>
            <person name="Grigoriev I.V."/>
            <person name="Hibbett D.S."/>
            <person name="Martin F."/>
            <person name="Nordberg H.P."/>
            <person name="Cantor M.N."/>
            <person name="Hua S.X."/>
        </authorList>
    </citation>
    <scope>NUCLEOTIDE SEQUENCE [LARGE SCALE GENOMIC DNA]</scope>
    <source>
        <strain evidence="7 8">LaAM-08-1</strain>
    </source>
</reference>
<evidence type="ECO:0000259" key="6">
    <source>
        <dbReference type="Pfam" id="PF03404"/>
    </source>
</evidence>
<keyword evidence="2" id="KW-0500">Molybdenum</keyword>